<feature type="region of interest" description="Disordered" evidence="1">
    <location>
        <begin position="234"/>
        <end position="259"/>
    </location>
</feature>
<dbReference type="EMBL" id="JAWWNJ010000155">
    <property type="protein sequence ID" value="KAK6980996.1"/>
    <property type="molecule type" value="Genomic_DNA"/>
</dbReference>
<comment type="caution">
    <text evidence="2">The sequence shown here is derived from an EMBL/GenBank/DDBJ whole genome shotgun (WGS) entry which is preliminary data.</text>
</comment>
<feature type="compositionally biased region" description="Basic and acidic residues" evidence="1">
    <location>
        <begin position="242"/>
        <end position="255"/>
    </location>
</feature>
<evidence type="ECO:0000256" key="1">
    <source>
        <dbReference type="SAM" id="MobiDB-lite"/>
    </source>
</evidence>
<dbReference type="Proteomes" id="UP001362999">
    <property type="component" value="Unassembled WGS sequence"/>
</dbReference>
<evidence type="ECO:0000313" key="3">
    <source>
        <dbReference type="EMBL" id="KAK6980997.1"/>
    </source>
</evidence>
<proteinExistence type="predicted"/>
<keyword evidence="4" id="KW-1185">Reference proteome</keyword>
<gene>
    <name evidence="2" type="ORF">R3P38DRAFT_2808767</name>
    <name evidence="3" type="ORF">R3P38DRAFT_2808768</name>
</gene>
<reference evidence="2 4" key="1">
    <citation type="journal article" date="2024" name="J Genomics">
        <title>Draft genome sequencing and assembly of Favolaschia claudopus CIRM-BRFM 2984 isolated from oak limbs.</title>
        <authorList>
            <person name="Navarro D."/>
            <person name="Drula E."/>
            <person name="Chaduli D."/>
            <person name="Cazenave R."/>
            <person name="Ahrendt S."/>
            <person name="Wang J."/>
            <person name="Lipzen A."/>
            <person name="Daum C."/>
            <person name="Barry K."/>
            <person name="Grigoriev I.V."/>
            <person name="Favel A."/>
            <person name="Rosso M.N."/>
            <person name="Martin F."/>
        </authorList>
    </citation>
    <scope>NUCLEOTIDE SEQUENCE [LARGE SCALE GENOMIC DNA]</scope>
    <source>
        <strain evidence="2 4">CIRM-BRFM 2984</strain>
    </source>
</reference>
<accession>A0AAV9ZFX1</accession>
<name>A0AAV9ZFX1_9AGAR</name>
<organism evidence="2 4">
    <name type="scientific">Favolaschia claudopus</name>
    <dbReference type="NCBI Taxonomy" id="2862362"/>
    <lineage>
        <taxon>Eukaryota</taxon>
        <taxon>Fungi</taxon>
        <taxon>Dikarya</taxon>
        <taxon>Basidiomycota</taxon>
        <taxon>Agaricomycotina</taxon>
        <taxon>Agaricomycetes</taxon>
        <taxon>Agaricomycetidae</taxon>
        <taxon>Agaricales</taxon>
        <taxon>Marasmiineae</taxon>
        <taxon>Mycenaceae</taxon>
        <taxon>Favolaschia</taxon>
    </lineage>
</organism>
<dbReference type="AlphaFoldDB" id="A0AAV9ZFX1"/>
<sequence>MCPKWSTNHGSVPANGLTGLVDVLYGLERKPLELKRLNGARRVDYHRVSDVLARFRDIDFNGTDVKVSDPTPPTEFTKIQNFFGSFGKEIEEHAIQQGSARVNNGMQQDIGELATHSSPLSTQYNQSLIVFKAAKPIQDRVVPVKWTRLSPSTNSQSQCLVMEQSLGDMAWNTEGDAERLAILPENAVPHSLQKVPKSAGIRWNSGGHWQRGREFGGAPIQTPPNPTDLVEFGGARGIGRGKQSDPPKAKTKTESYSHQQGLIRIATHCQKKIISQSQGL</sequence>
<evidence type="ECO:0000313" key="2">
    <source>
        <dbReference type="EMBL" id="KAK6980996.1"/>
    </source>
</evidence>
<protein>
    <submittedName>
        <fullName evidence="2">Uncharacterized protein</fullName>
    </submittedName>
</protein>
<evidence type="ECO:0000313" key="4">
    <source>
        <dbReference type="Proteomes" id="UP001362999"/>
    </source>
</evidence>
<dbReference type="EMBL" id="JAWWNJ010000155">
    <property type="protein sequence ID" value="KAK6980997.1"/>
    <property type="molecule type" value="Genomic_DNA"/>
</dbReference>